<dbReference type="GO" id="GO:0009408">
    <property type="term" value="P:response to heat"/>
    <property type="evidence" value="ECO:0007669"/>
    <property type="project" value="InterPro"/>
</dbReference>
<dbReference type="GO" id="GO:0042026">
    <property type="term" value="P:protein refolding"/>
    <property type="evidence" value="ECO:0007669"/>
    <property type="project" value="TreeGrafter"/>
</dbReference>
<organism evidence="9">
    <name type="scientific">Rhizophora mucronata</name>
    <name type="common">Asiatic mangrove</name>
    <dbReference type="NCBI Taxonomy" id="61149"/>
    <lineage>
        <taxon>Eukaryota</taxon>
        <taxon>Viridiplantae</taxon>
        <taxon>Streptophyta</taxon>
        <taxon>Embryophyta</taxon>
        <taxon>Tracheophyta</taxon>
        <taxon>Spermatophyta</taxon>
        <taxon>Magnoliopsida</taxon>
        <taxon>eudicotyledons</taxon>
        <taxon>Gunneridae</taxon>
        <taxon>Pentapetalae</taxon>
        <taxon>rosids</taxon>
        <taxon>fabids</taxon>
        <taxon>Malpighiales</taxon>
        <taxon>Rhizophoraceae</taxon>
        <taxon>Rhizophora</taxon>
    </lineage>
</organism>
<keyword evidence="1 6" id="KW-0479">Metal-binding</keyword>
<evidence type="ECO:0000256" key="6">
    <source>
        <dbReference type="PROSITE-ProRule" id="PRU00546"/>
    </source>
</evidence>
<dbReference type="InterPro" id="IPR036410">
    <property type="entry name" value="HSP_DnaJ_Cys-rich_dom_sf"/>
</dbReference>
<dbReference type="SUPFAM" id="SSF49493">
    <property type="entry name" value="HSP40/DnaJ peptide-binding domain"/>
    <property type="match status" value="2"/>
</dbReference>
<dbReference type="Pfam" id="PF00226">
    <property type="entry name" value="DnaJ"/>
    <property type="match status" value="1"/>
</dbReference>
<feature type="domain" description="J" evidence="7">
    <location>
        <begin position="88"/>
        <end position="153"/>
    </location>
</feature>
<protein>
    <submittedName>
        <fullName evidence="9">Uncharacterized protein</fullName>
    </submittedName>
</protein>
<dbReference type="InterPro" id="IPR001305">
    <property type="entry name" value="HSP_DnaJ_Cys-rich_dom"/>
</dbReference>
<dbReference type="Gene3D" id="2.10.230.10">
    <property type="entry name" value="Heat shock protein DnaJ, cysteine-rich domain"/>
    <property type="match status" value="1"/>
</dbReference>
<reference evidence="9" key="1">
    <citation type="submission" date="2018-02" db="EMBL/GenBank/DDBJ databases">
        <title>Rhizophora mucronata_Transcriptome.</title>
        <authorList>
            <person name="Meera S.P."/>
            <person name="Sreeshan A."/>
            <person name="Augustine A."/>
        </authorList>
    </citation>
    <scope>NUCLEOTIDE SEQUENCE</scope>
    <source>
        <tissue evidence="9">Leaf</tissue>
    </source>
</reference>
<dbReference type="EMBL" id="GGEC01032023">
    <property type="protein sequence ID" value="MBX12507.1"/>
    <property type="molecule type" value="Transcribed_RNA"/>
</dbReference>
<keyword evidence="5" id="KW-0143">Chaperone</keyword>
<feature type="zinc finger region" description="CR-type" evidence="6">
    <location>
        <begin position="213"/>
        <end position="291"/>
    </location>
</feature>
<proteinExistence type="inferred from homology"/>
<dbReference type="SMART" id="SM00271">
    <property type="entry name" value="DnaJ"/>
    <property type="match status" value="1"/>
</dbReference>
<evidence type="ECO:0000256" key="3">
    <source>
        <dbReference type="ARBA" id="ARBA00022771"/>
    </source>
</evidence>
<dbReference type="GO" id="GO:0051082">
    <property type="term" value="F:unfolded protein binding"/>
    <property type="evidence" value="ECO:0007669"/>
    <property type="project" value="InterPro"/>
</dbReference>
<dbReference type="GO" id="GO:0031072">
    <property type="term" value="F:heat shock protein binding"/>
    <property type="evidence" value="ECO:0007669"/>
    <property type="project" value="InterPro"/>
</dbReference>
<keyword evidence="2" id="KW-0677">Repeat</keyword>
<dbReference type="GO" id="GO:0005737">
    <property type="term" value="C:cytoplasm"/>
    <property type="evidence" value="ECO:0007669"/>
    <property type="project" value="TreeGrafter"/>
</dbReference>
<dbReference type="CDD" id="cd10719">
    <property type="entry name" value="DnaJ_zf"/>
    <property type="match status" value="1"/>
</dbReference>
<dbReference type="NCBIfam" id="NF008035">
    <property type="entry name" value="PRK10767.1"/>
    <property type="match status" value="1"/>
</dbReference>
<feature type="domain" description="CR-type" evidence="8">
    <location>
        <begin position="213"/>
        <end position="291"/>
    </location>
</feature>
<dbReference type="PROSITE" id="PS50076">
    <property type="entry name" value="DNAJ_2"/>
    <property type="match status" value="1"/>
</dbReference>
<dbReference type="SUPFAM" id="SSF46565">
    <property type="entry name" value="Chaperone J-domain"/>
    <property type="match status" value="1"/>
</dbReference>
<name>A0A2P2L3G1_RHIMU</name>
<keyword evidence="4 6" id="KW-0862">Zinc</keyword>
<dbReference type="Gene3D" id="2.60.260.20">
    <property type="entry name" value="Urease metallochaperone UreE, N-terminal domain"/>
    <property type="match status" value="2"/>
</dbReference>
<dbReference type="Gene3D" id="1.10.287.110">
    <property type="entry name" value="DnaJ domain"/>
    <property type="match status" value="1"/>
</dbReference>
<dbReference type="GO" id="GO:0005524">
    <property type="term" value="F:ATP binding"/>
    <property type="evidence" value="ECO:0007669"/>
    <property type="project" value="InterPro"/>
</dbReference>
<dbReference type="PROSITE" id="PS00636">
    <property type="entry name" value="DNAJ_1"/>
    <property type="match status" value="1"/>
</dbReference>
<dbReference type="Pfam" id="PF01556">
    <property type="entry name" value="DnaJ_C"/>
    <property type="match status" value="1"/>
</dbReference>
<dbReference type="InterPro" id="IPR018253">
    <property type="entry name" value="DnaJ_domain_CS"/>
</dbReference>
<dbReference type="CDD" id="cd10747">
    <property type="entry name" value="DnaJ_C"/>
    <property type="match status" value="1"/>
</dbReference>
<evidence type="ECO:0000256" key="2">
    <source>
        <dbReference type="ARBA" id="ARBA00022737"/>
    </source>
</evidence>
<dbReference type="HAMAP" id="MF_01152">
    <property type="entry name" value="DnaJ"/>
    <property type="match status" value="1"/>
</dbReference>
<dbReference type="InterPro" id="IPR001623">
    <property type="entry name" value="DnaJ_domain"/>
</dbReference>
<dbReference type="Pfam" id="PF00684">
    <property type="entry name" value="DnaJ_CXXCXGXG"/>
    <property type="match status" value="1"/>
</dbReference>
<dbReference type="GO" id="GO:0008270">
    <property type="term" value="F:zinc ion binding"/>
    <property type="evidence" value="ECO:0007669"/>
    <property type="project" value="UniProtKB-KW"/>
</dbReference>
<dbReference type="PROSITE" id="PS51188">
    <property type="entry name" value="ZF_CR"/>
    <property type="match status" value="1"/>
</dbReference>
<evidence type="ECO:0000256" key="1">
    <source>
        <dbReference type="ARBA" id="ARBA00022723"/>
    </source>
</evidence>
<dbReference type="InterPro" id="IPR008971">
    <property type="entry name" value="HSP40/DnaJ_pept-bd"/>
</dbReference>
<evidence type="ECO:0000259" key="8">
    <source>
        <dbReference type="PROSITE" id="PS51188"/>
    </source>
</evidence>
<accession>A0A2P2L3G1</accession>
<evidence type="ECO:0000256" key="5">
    <source>
        <dbReference type="ARBA" id="ARBA00023186"/>
    </source>
</evidence>
<evidence type="ECO:0000259" key="7">
    <source>
        <dbReference type="PROSITE" id="PS50076"/>
    </source>
</evidence>
<dbReference type="FunFam" id="2.60.260.20:FF:000005">
    <property type="entry name" value="Chaperone protein dnaJ 1, mitochondrial"/>
    <property type="match status" value="1"/>
</dbReference>
<dbReference type="SUPFAM" id="SSF57938">
    <property type="entry name" value="DnaJ/Hsp40 cysteine-rich domain"/>
    <property type="match status" value="1"/>
</dbReference>
<sequence>MVRSHGAKLAASVARLSLLQDSLSSSAYKGSLSGSCRKLSTGFCNPVPSFANCFPTKSNKRSWLLLNAFVANLGSARLIHGTAYMSRDYYDVLGVSKNASSSEIKKAYYGLAKKLHPDTNKDDPEAERKFQEVSKAYEVLKDEEKRTQYDELGHDAFEQQTTNGYQPGGPGFDNPFADFFRMDDIFGNVFKQKLGGQDVKVTIEISFMEAIQGCTKTVTFQTDLPCEACRGEGVPPGVRPELCKRCKGSGIVFTQKGFFSLQHTCNQCGGTGQTVSSVCRSCSGRKVKRGSKTIKLDIISGVDDNETIKVARSGGADPDKNQPGDLFVTIRVREDPVFRREGSSIHVDAVLSITQAVLGGTIQVPTITGDVVLKVRPGTQPGQKVVLKKKGIKARGSFSFGDQFVHFTVSIPTTLTPRQRELIEEFAKEEQGECDRRAAGASG</sequence>
<dbReference type="InterPro" id="IPR012724">
    <property type="entry name" value="DnaJ"/>
</dbReference>
<dbReference type="PANTHER" id="PTHR43096">
    <property type="entry name" value="DNAJ HOMOLOG 1, MITOCHONDRIAL-RELATED"/>
    <property type="match status" value="1"/>
</dbReference>
<dbReference type="InterPro" id="IPR002939">
    <property type="entry name" value="DnaJ_C"/>
</dbReference>
<keyword evidence="3 6" id="KW-0863">Zinc-finger</keyword>
<dbReference type="AlphaFoldDB" id="A0A2P2L3G1"/>
<dbReference type="FunFam" id="2.10.230.10:FF:000002">
    <property type="entry name" value="Molecular chaperone DnaJ"/>
    <property type="match status" value="1"/>
</dbReference>
<dbReference type="InterPro" id="IPR036869">
    <property type="entry name" value="J_dom_sf"/>
</dbReference>
<dbReference type="CDD" id="cd06257">
    <property type="entry name" value="DnaJ"/>
    <property type="match status" value="1"/>
</dbReference>
<dbReference type="FunFam" id="1.10.287.110:FF:000058">
    <property type="entry name" value="Chaperone protein dnaJ GFA2, mitochondrial"/>
    <property type="match status" value="1"/>
</dbReference>
<evidence type="ECO:0000256" key="4">
    <source>
        <dbReference type="ARBA" id="ARBA00022833"/>
    </source>
</evidence>
<dbReference type="PRINTS" id="PR00625">
    <property type="entry name" value="JDOMAIN"/>
</dbReference>
<evidence type="ECO:0000313" key="9">
    <source>
        <dbReference type="EMBL" id="MBX12507.1"/>
    </source>
</evidence>
<dbReference type="PANTHER" id="PTHR43096:SF52">
    <property type="entry name" value="DNAJ HOMOLOG 1, MITOCHONDRIAL-RELATED"/>
    <property type="match status" value="1"/>
</dbReference>